<dbReference type="InterPro" id="IPR047114">
    <property type="entry name" value="YciF"/>
</dbReference>
<accession>A0ABV6I7N4</accession>
<protein>
    <submittedName>
        <fullName evidence="3">Ferritin-like domain-containing protein</fullName>
    </submittedName>
</protein>
<dbReference type="InterPro" id="IPR010287">
    <property type="entry name" value="DUF892_YciF-like"/>
</dbReference>
<dbReference type="Proteomes" id="UP001589799">
    <property type="component" value="Unassembled WGS sequence"/>
</dbReference>
<dbReference type="PANTHER" id="PTHR30565:SF9">
    <property type="entry name" value="PROTEIN YCIF"/>
    <property type="match status" value="1"/>
</dbReference>
<comment type="caution">
    <text evidence="3">The sequence shown here is derived from an EMBL/GenBank/DDBJ whole genome shotgun (WGS) entry which is preliminary data.</text>
</comment>
<sequence>MATQKTLEDAFNNGLKDVLYAERTSVRALKKAAKAAQNDELRQALEQHAQESEGQIERLQQVFEIIGKAARGKTCESIQGLNAELEDHLEEFKDSDAADAVLIAGAQAMEHYEIARYGTLRTWAQQLGMEDAARLLEETLEEEKRTDELLTQIAERANQQADQGEGEMQEGGEGQPEGEQMEGGEDRE</sequence>
<evidence type="ECO:0000256" key="2">
    <source>
        <dbReference type="SAM" id="MobiDB-lite"/>
    </source>
</evidence>
<feature type="region of interest" description="Disordered" evidence="2">
    <location>
        <begin position="155"/>
        <end position="188"/>
    </location>
</feature>
<dbReference type="InterPro" id="IPR009078">
    <property type="entry name" value="Ferritin-like_SF"/>
</dbReference>
<feature type="coiled-coil region" evidence="1">
    <location>
        <begin position="31"/>
        <end position="98"/>
    </location>
</feature>
<keyword evidence="4" id="KW-1185">Reference proteome</keyword>
<dbReference type="Gene3D" id="1.20.1260.10">
    <property type="match status" value="1"/>
</dbReference>
<evidence type="ECO:0000256" key="1">
    <source>
        <dbReference type="SAM" id="Coils"/>
    </source>
</evidence>
<proteinExistence type="predicted"/>
<dbReference type="EMBL" id="JBHLWE010000047">
    <property type="protein sequence ID" value="MFC0342249.1"/>
    <property type="molecule type" value="Genomic_DNA"/>
</dbReference>
<evidence type="ECO:0000313" key="3">
    <source>
        <dbReference type="EMBL" id="MFC0342249.1"/>
    </source>
</evidence>
<dbReference type="PANTHER" id="PTHR30565">
    <property type="entry name" value="PROTEIN YCIF"/>
    <property type="match status" value="1"/>
</dbReference>
<dbReference type="InterPro" id="IPR012347">
    <property type="entry name" value="Ferritin-like"/>
</dbReference>
<dbReference type="SUPFAM" id="SSF47240">
    <property type="entry name" value="Ferritin-like"/>
    <property type="match status" value="1"/>
</dbReference>
<organism evidence="3 4">
    <name type="scientific">Paracoccus niistensis</name>
    <dbReference type="NCBI Taxonomy" id="632935"/>
    <lineage>
        <taxon>Bacteria</taxon>
        <taxon>Pseudomonadati</taxon>
        <taxon>Pseudomonadota</taxon>
        <taxon>Alphaproteobacteria</taxon>
        <taxon>Rhodobacterales</taxon>
        <taxon>Paracoccaceae</taxon>
        <taxon>Paracoccus</taxon>
    </lineage>
</organism>
<dbReference type="RefSeq" id="WP_377699849.1">
    <property type="nucleotide sequence ID" value="NZ_JBHLWE010000047.1"/>
</dbReference>
<feature type="compositionally biased region" description="Acidic residues" evidence="2">
    <location>
        <begin position="179"/>
        <end position="188"/>
    </location>
</feature>
<gene>
    <name evidence="3" type="ORF">ACFFII_15920</name>
</gene>
<evidence type="ECO:0000313" key="4">
    <source>
        <dbReference type="Proteomes" id="UP001589799"/>
    </source>
</evidence>
<reference evidence="3 4" key="1">
    <citation type="submission" date="2024-09" db="EMBL/GenBank/DDBJ databases">
        <authorList>
            <person name="Sun Q."/>
            <person name="Mori K."/>
        </authorList>
    </citation>
    <scope>NUCLEOTIDE SEQUENCE [LARGE SCALE GENOMIC DNA]</scope>
    <source>
        <strain evidence="3 4">KCTC 22789</strain>
    </source>
</reference>
<dbReference type="Pfam" id="PF05974">
    <property type="entry name" value="DUF892"/>
    <property type="match status" value="1"/>
</dbReference>
<keyword evidence="1" id="KW-0175">Coiled coil</keyword>
<name>A0ABV6I7N4_9RHOB</name>